<dbReference type="InterPro" id="IPR050515">
    <property type="entry name" value="Beta-lactam/transpept"/>
</dbReference>
<feature type="non-terminal residue" evidence="5">
    <location>
        <position position="1"/>
    </location>
</feature>
<dbReference type="PANTHER" id="PTHR30627">
    <property type="entry name" value="PEPTIDOGLYCAN D,D-TRANSPEPTIDASE"/>
    <property type="match status" value="1"/>
</dbReference>
<dbReference type="Gene3D" id="3.40.710.10">
    <property type="entry name" value="DD-peptidase/beta-lactamase superfamily"/>
    <property type="match status" value="1"/>
</dbReference>
<name>X0U255_9ZZZZ</name>
<dbReference type="InterPro" id="IPR001460">
    <property type="entry name" value="PCN-bd_Tpept"/>
</dbReference>
<evidence type="ECO:0000256" key="2">
    <source>
        <dbReference type="ARBA" id="ARBA00023136"/>
    </source>
</evidence>
<accession>X0U255</accession>
<keyword evidence="2" id="KW-0472">Membrane</keyword>
<dbReference type="EMBL" id="BARS01026265">
    <property type="protein sequence ID" value="GAF99878.1"/>
    <property type="molecule type" value="Genomic_DNA"/>
</dbReference>
<dbReference type="GO" id="GO:0005886">
    <property type="term" value="C:plasma membrane"/>
    <property type="evidence" value="ECO:0007669"/>
    <property type="project" value="TreeGrafter"/>
</dbReference>
<comment type="caution">
    <text evidence="5">The sequence shown here is derived from an EMBL/GenBank/DDBJ whole genome shotgun (WGS) entry which is preliminary data.</text>
</comment>
<evidence type="ECO:0008006" key="6">
    <source>
        <dbReference type="Google" id="ProtNLM"/>
    </source>
</evidence>
<dbReference type="GO" id="GO:0008658">
    <property type="term" value="F:penicillin binding"/>
    <property type="evidence" value="ECO:0007669"/>
    <property type="project" value="InterPro"/>
</dbReference>
<protein>
    <recommendedName>
        <fullName evidence="6">Penicillin-binding protein transpeptidase domain-containing protein</fullName>
    </recommendedName>
</protein>
<dbReference type="SUPFAM" id="SSF56519">
    <property type="entry name" value="Penicillin binding protein dimerisation domain"/>
    <property type="match status" value="1"/>
</dbReference>
<reference evidence="5" key="1">
    <citation type="journal article" date="2014" name="Front. Microbiol.">
        <title>High frequency of phylogenetically diverse reductive dehalogenase-homologous genes in deep subseafloor sedimentary metagenomes.</title>
        <authorList>
            <person name="Kawai M."/>
            <person name="Futagami T."/>
            <person name="Toyoda A."/>
            <person name="Takaki Y."/>
            <person name="Nishi S."/>
            <person name="Hori S."/>
            <person name="Arai W."/>
            <person name="Tsubouchi T."/>
            <person name="Morono Y."/>
            <person name="Uchiyama I."/>
            <person name="Ito T."/>
            <person name="Fujiyama A."/>
            <person name="Inagaki F."/>
            <person name="Takami H."/>
        </authorList>
    </citation>
    <scope>NUCLEOTIDE SEQUENCE</scope>
    <source>
        <strain evidence="5">Expedition CK06-06</strain>
    </source>
</reference>
<feature type="domain" description="Penicillin-binding protein dimerisation" evidence="4">
    <location>
        <begin position="11"/>
        <end position="155"/>
    </location>
</feature>
<dbReference type="InterPro" id="IPR005311">
    <property type="entry name" value="PBP_dimer"/>
</dbReference>
<dbReference type="Pfam" id="PF03717">
    <property type="entry name" value="PBP_dimer"/>
    <property type="match status" value="1"/>
</dbReference>
<dbReference type="AlphaFoldDB" id="X0U255"/>
<dbReference type="GO" id="GO:0071555">
    <property type="term" value="P:cell wall organization"/>
    <property type="evidence" value="ECO:0007669"/>
    <property type="project" value="TreeGrafter"/>
</dbReference>
<dbReference type="InterPro" id="IPR012338">
    <property type="entry name" value="Beta-lactam/transpept-like"/>
</dbReference>
<feature type="non-terminal residue" evidence="5">
    <location>
        <position position="266"/>
    </location>
</feature>
<evidence type="ECO:0000256" key="1">
    <source>
        <dbReference type="ARBA" id="ARBA00004370"/>
    </source>
</evidence>
<evidence type="ECO:0000313" key="5">
    <source>
        <dbReference type="EMBL" id="GAF99878.1"/>
    </source>
</evidence>
<sequence length="266" mass="29594">QFQHTDEFKLYSKRGKIFDRNGTELAISLIEKTVYANPREVLDPSYQAEVLSTILGIEKGELELKLGDKELGFVYLKRKIAAEEAEEVAKLDLDGIYIQDETKRYYPQNELAAQVVGFTGTDDNGLYGIEIQYENILRGVDGRAIAEKDVFGNVLPGNIKSYIDPVDGKDIALTIDSQIQYITEKNLEEVCTKYNAPGATAIVMDPKNGEIFAMATYPGFDPNNYQDYDAYSYKAGAISFTYEPGSTFKIINVAGALDNNTVGKDQ</sequence>
<proteinExistence type="predicted"/>
<gene>
    <name evidence="5" type="ORF">S01H1_41411</name>
</gene>
<evidence type="ECO:0000259" key="4">
    <source>
        <dbReference type="Pfam" id="PF03717"/>
    </source>
</evidence>
<comment type="subcellular location">
    <subcellularLocation>
        <location evidence="1">Membrane</location>
    </subcellularLocation>
</comment>
<dbReference type="SUPFAM" id="SSF56601">
    <property type="entry name" value="beta-lactamase/transpeptidase-like"/>
    <property type="match status" value="1"/>
</dbReference>
<evidence type="ECO:0000259" key="3">
    <source>
        <dbReference type="Pfam" id="PF00905"/>
    </source>
</evidence>
<feature type="domain" description="Penicillin-binding protein transpeptidase" evidence="3">
    <location>
        <begin position="200"/>
        <end position="265"/>
    </location>
</feature>
<organism evidence="5">
    <name type="scientific">marine sediment metagenome</name>
    <dbReference type="NCBI Taxonomy" id="412755"/>
    <lineage>
        <taxon>unclassified sequences</taxon>
        <taxon>metagenomes</taxon>
        <taxon>ecological metagenomes</taxon>
    </lineage>
</organism>
<dbReference type="Pfam" id="PF00905">
    <property type="entry name" value="Transpeptidase"/>
    <property type="match status" value="1"/>
</dbReference>
<dbReference type="InterPro" id="IPR036138">
    <property type="entry name" value="PBP_dimer_sf"/>
</dbReference>
<dbReference type="PANTHER" id="PTHR30627:SF1">
    <property type="entry name" value="PEPTIDOGLYCAN D,D-TRANSPEPTIDASE FTSI"/>
    <property type="match status" value="1"/>
</dbReference>
<dbReference type="Gene3D" id="3.90.1310.10">
    <property type="entry name" value="Penicillin-binding protein 2a (Domain 2)"/>
    <property type="match status" value="1"/>
</dbReference>